<dbReference type="AlphaFoldDB" id="A0AAN8U1N2"/>
<proteinExistence type="predicted"/>
<name>A0AAN8U1N2_SOLBU</name>
<gene>
    <name evidence="1" type="ORF">RDI58_009085</name>
</gene>
<evidence type="ECO:0000313" key="2">
    <source>
        <dbReference type="Proteomes" id="UP001371456"/>
    </source>
</evidence>
<evidence type="ECO:0000313" key="1">
    <source>
        <dbReference type="EMBL" id="KAK6795631.1"/>
    </source>
</evidence>
<keyword evidence="2" id="KW-1185">Reference proteome</keyword>
<sequence length="36" mass="4047">MDPQKKSLNAEMQIQPKVIYKSDVAIAVLLTEDESL</sequence>
<reference evidence="1 2" key="1">
    <citation type="submission" date="2024-02" db="EMBL/GenBank/DDBJ databases">
        <title>de novo genome assembly of Solanum bulbocastanum strain 11H21.</title>
        <authorList>
            <person name="Hosaka A.J."/>
        </authorList>
    </citation>
    <scope>NUCLEOTIDE SEQUENCE [LARGE SCALE GENOMIC DNA]</scope>
    <source>
        <tissue evidence="1">Young leaves</tissue>
    </source>
</reference>
<accession>A0AAN8U1N2</accession>
<dbReference type="Proteomes" id="UP001371456">
    <property type="component" value="Unassembled WGS sequence"/>
</dbReference>
<organism evidence="1 2">
    <name type="scientific">Solanum bulbocastanum</name>
    <name type="common">Wild potato</name>
    <dbReference type="NCBI Taxonomy" id="147425"/>
    <lineage>
        <taxon>Eukaryota</taxon>
        <taxon>Viridiplantae</taxon>
        <taxon>Streptophyta</taxon>
        <taxon>Embryophyta</taxon>
        <taxon>Tracheophyta</taxon>
        <taxon>Spermatophyta</taxon>
        <taxon>Magnoliopsida</taxon>
        <taxon>eudicotyledons</taxon>
        <taxon>Gunneridae</taxon>
        <taxon>Pentapetalae</taxon>
        <taxon>asterids</taxon>
        <taxon>lamiids</taxon>
        <taxon>Solanales</taxon>
        <taxon>Solanaceae</taxon>
        <taxon>Solanoideae</taxon>
        <taxon>Solaneae</taxon>
        <taxon>Solanum</taxon>
    </lineage>
</organism>
<dbReference type="EMBL" id="JBANQN010000003">
    <property type="protein sequence ID" value="KAK6795631.1"/>
    <property type="molecule type" value="Genomic_DNA"/>
</dbReference>
<protein>
    <submittedName>
        <fullName evidence="1">Uncharacterized protein</fullName>
    </submittedName>
</protein>
<comment type="caution">
    <text evidence="1">The sequence shown here is derived from an EMBL/GenBank/DDBJ whole genome shotgun (WGS) entry which is preliminary data.</text>
</comment>